<evidence type="ECO:0000256" key="1">
    <source>
        <dbReference type="SAM" id="Phobius"/>
    </source>
</evidence>
<dbReference type="EMBL" id="LR796484">
    <property type="protein sequence ID" value="CAB4148148.1"/>
    <property type="molecule type" value="Genomic_DNA"/>
</dbReference>
<feature type="transmembrane region" description="Helical" evidence="1">
    <location>
        <begin position="30"/>
        <end position="51"/>
    </location>
</feature>
<protein>
    <submittedName>
        <fullName evidence="3">Uncharacterized protein</fullName>
    </submittedName>
</protein>
<organism evidence="3">
    <name type="scientific">uncultured Caudovirales phage</name>
    <dbReference type="NCBI Taxonomy" id="2100421"/>
    <lineage>
        <taxon>Viruses</taxon>
        <taxon>Duplodnaviria</taxon>
        <taxon>Heunggongvirae</taxon>
        <taxon>Uroviricota</taxon>
        <taxon>Caudoviricetes</taxon>
        <taxon>Peduoviridae</taxon>
        <taxon>Maltschvirus</taxon>
        <taxon>Maltschvirus maltsch</taxon>
    </lineage>
</organism>
<name>A0A6J5NHA9_9CAUD</name>
<accession>A0A6J5NHA9</accession>
<reference evidence="3" key="1">
    <citation type="submission" date="2020-04" db="EMBL/GenBank/DDBJ databases">
        <authorList>
            <person name="Chiriac C."/>
            <person name="Salcher M."/>
            <person name="Ghai R."/>
            <person name="Kavagutti S V."/>
        </authorList>
    </citation>
    <scope>NUCLEOTIDE SEQUENCE</scope>
</reference>
<keyword evidence="1" id="KW-0812">Transmembrane</keyword>
<evidence type="ECO:0000313" key="2">
    <source>
        <dbReference type="EMBL" id="CAB4148148.1"/>
    </source>
</evidence>
<keyword evidence="1" id="KW-0472">Membrane</keyword>
<sequence length="93" mass="9777">MTELLIVGMFTAFCLAVLKPLINFLSILGGGLAINASFALGISSVAVYIMVPGGFPRLVVWAIAGGFFGSFLLALAERVSSYRPAVISPTRPE</sequence>
<dbReference type="EMBL" id="LR796666">
    <property type="protein sequence ID" value="CAB4158177.1"/>
    <property type="molecule type" value="Genomic_DNA"/>
</dbReference>
<gene>
    <name evidence="2" type="ORF">UFOVP429_122</name>
    <name evidence="3" type="ORF">UFOVP696_45</name>
</gene>
<keyword evidence="1" id="KW-1133">Transmembrane helix</keyword>
<evidence type="ECO:0000313" key="3">
    <source>
        <dbReference type="EMBL" id="CAB4158177.1"/>
    </source>
</evidence>
<proteinExistence type="predicted"/>
<feature type="transmembrane region" description="Helical" evidence="1">
    <location>
        <begin position="58"/>
        <end position="76"/>
    </location>
</feature>